<dbReference type="CDD" id="cd18731">
    <property type="entry name" value="PIN_NgFitB-like"/>
    <property type="match status" value="1"/>
</dbReference>
<evidence type="ECO:0000256" key="3">
    <source>
        <dbReference type="ARBA" id="ARBA00022722"/>
    </source>
</evidence>
<keyword evidence="5 8" id="KW-0378">Hydrolase</keyword>
<evidence type="ECO:0000256" key="7">
    <source>
        <dbReference type="ARBA" id="ARBA00038093"/>
    </source>
</evidence>
<dbReference type="PATRIC" id="fig|1187852.3.peg.3889"/>
<comment type="caution">
    <text evidence="10">The sequence shown here is derived from an EMBL/GenBank/DDBJ whole genome shotgun (WGS) entry which is preliminary data.</text>
</comment>
<dbReference type="GO" id="GO:0000287">
    <property type="term" value="F:magnesium ion binding"/>
    <property type="evidence" value="ECO:0007669"/>
    <property type="project" value="UniProtKB-UniRule"/>
</dbReference>
<dbReference type="InterPro" id="IPR050556">
    <property type="entry name" value="Type_II_TA_system_RNase"/>
</dbReference>
<dbReference type="SUPFAM" id="SSF88723">
    <property type="entry name" value="PIN domain-like"/>
    <property type="match status" value="1"/>
</dbReference>
<keyword evidence="6 8" id="KW-0460">Magnesium</keyword>
<comment type="similarity">
    <text evidence="7 8">Belongs to the PINc/VapC protein family.</text>
</comment>
<dbReference type="EMBL" id="LABZ01000265">
    <property type="protein sequence ID" value="KMO30743.1"/>
    <property type="molecule type" value="Genomic_DNA"/>
</dbReference>
<dbReference type="GO" id="GO:0016787">
    <property type="term" value="F:hydrolase activity"/>
    <property type="evidence" value="ECO:0007669"/>
    <property type="project" value="UniProtKB-KW"/>
</dbReference>
<evidence type="ECO:0000256" key="2">
    <source>
        <dbReference type="ARBA" id="ARBA00022649"/>
    </source>
</evidence>
<evidence type="ECO:0000256" key="6">
    <source>
        <dbReference type="ARBA" id="ARBA00022842"/>
    </source>
</evidence>
<comment type="cofactor">
    <cofactor evidence="1 8">
        <name>Mg(2+)</name>
        <dbReference type="ChEBI" id="CHEBI:18420"/>
    </cofactor>
</comment>
<evidence type="ECO:0000256" key="8">
    <source>
        <dbReference type="HAMAP-Rule" id="MF_00265"/>
    </source>
</evidence>
<evidence type="ECO:0000259" key="9">
    <source>
        <dbReference type="Pfam" id="PF01850"/>
    </source>
</evidence>
<keyword evidence="3 8" id="KW-0540">Nuclease</keyword>
<evidence type="ECO:0000256" key="1">
    <source>
        <dbReference type="ARBA" id="ARBA00001946"/>
    </source>
</evidence>
<reference evidence="10 11" key="1">
    <citation type="submission" date="2015-03" db="EMBL/GenBank/DDBJ databases">
        <title>Genome sequencing of Methylobacterium tarhaniae DSM 25844.</title>
        <authorList>
            <person name="Chaudhry V."/>
            <person name="Patil P.B."/>
        </authorList>
    </citation>
    <scope>NUCLEOTIDE SEQUENCE [LARGE SCALE GENOMIC DNA]</scope>
    <source>
        <strain evidence="10 11">DSM 25844</strain>
    </source>
</reference>
<dbReference type="HAMAP" id="MF_00265">
    <property type="entry name" value="VapC_Nob1"/>
    <property type="match status" value="1"/>
</dbReference>
<keyword evidence="4 8" id="KW-0479">Metal-binding</keyword>
<keyword evidence="2 8" id="KW-1277">Toxin-antitoxin system</keyword>
<dbReference type="OrthoDB" id="5458135at2"/>
<dbReference type="AlphaFoldDB" id="A0A0J6SBM0"/>
<evidence type="ECO:0000256" key="4">
    <source>
        <dbReference type="ARBA" id="ARBA00022723"/>
    </source>
</evidence>
<evidence type="ECO:0000256" key="5">
    <source>
        <dbReference type="ARBA" id="ARBA00022801"/>
    </source>
</evidence>
<name>A0A0J6SBM0_9HYPH</name>
<protein>
    <recommendedName>
        <fullName evidence="8">Ribonuclease VapC</fullName>
        <shortName evidence="8">RNase VapC</shortName>
        <ecNumber evidence="8">3.1.-.-</ecNumber>
    </recommendedName>
    <alternativeName>
        <fullName evidence="8">Toxin VapC</fullName>
    </alternativeName>
</protein>
<accession>A0A0J6SBM0</accession>
<dbReference type="GO" id="GO:0004540">
    <property type="term" value="F:RNA nuclease activity"/>
    <property type="evidence" value="ECO:0007669"/>
    <property type="project" value="InterPro"/>
</dbReference>
<dbReference type="InterPro" id="IPR002716">
    <property type="entry name" value="PIN_dom"/>
</dbReference>
<gene>
    <name evidence="8" type="primary">vapC</name>
    <name evidence="10" type="ORF">VQ03_28160</name>
</gene>
<feature type="domain" description="PIN" evidence="9">
    <location>
        <begin position="2"/>
        <end position="129"/>
    </location>
</feature>
<dbReference type="Gene3D" id="3.40.50.1010">
    <property type="entry name" value="5'-nuclease"/>
    <property type="match status" value="1"/>
</dbReference>
<keyword evidence="11" id="KW-1185">Reference proteome</keyword>
<feature type="binding site" evidence="8">
    <location>
        <position position="104"/>
    </location>
    <ligand>
        <name>Mg(2+)</name>
        <dbReference type="ChEBI" id="CHEBI:18420"/>
    </ligand>
</feature>
<dbReference type="EC" id="3.1.-.-" evidence="8"/>
<organism evidence="10 11">
    <name type="scientific">Methylobacterium tarhaniae</name>
    <dbReference type="NCBI Taxonomy" id="1187852"/>
    <lineage>
        <taxon>Bacteria</taxon>
        <taxon>Pseudomonadati</taxon>
        <taxon>Pseudomonadota</taxon>
        <taxon>Alphaproteobacteria</taxon>
        <taxon>Hyphomicrobiales</taxon>
        <taxon>Methylobacteriaceae</taxon>
        <taxon>Methylobacterium</taxon>
    </lineage>
</organism>
<sequence length="141" mass="15200">MILLDTDLVSEPLKPAPDPHVLAWIDAQAIDTLFLSAVTVAELRFGVAAMPSGKRRDTLRRRLEVEVLPLFENRVLAFDMAAAQAYADLMACAREAGRAIGTADGYIAATAASRGLLVATRDTRHFEAAGLPTINPWQPAT</sequence>
<dbReference type="InterPro" id="IPR029060">
    <property type="entry name" value="PIN-like_dom_sf"/>
</dbReference>
<proteinExistence type="inferred from homology"/>
<dbReference type="RefSeq" id="WP_048454216.1">
    <property type="nucleotide sequence ID" value="NZ_JBNNPJ010000049.1"/>
</dbReference>
<dbReference type="GO" id="GO:0090729">
    <property type="term" value="F:toxin activity"/>
    <property type="evidence" value="ECO:0007669"/>
    <property type="project" value="UniProtKB-KW"/>
</dbReference>
<feature type="binding site" evidence="8">
    <location>
        <position position="5"/>
    </location>
    <ligand>
        <name>Mg(2+)</name>
        <dbReference type="ChEBI" id="CHEBI:18420"/>
    </ligand>
</feature>
<evidence type="ECO:0000313" key="11">
    <source>
        <dbReference type="Proteomes" id="UP000036449"/>
    </source>
</evidence>
<dbReference type="InterPro" id="IPR022907">
    <property type="entry name" value="VapC_family"/>
</dbReference>
<dbReference type="PANTHER" id="PTHR33653:SF1">
    <property type="entry name" value="RIBONUCLEASE VAPC2"/>
    <property type="match status" value="1"/>
</dbReference>
<keyword evidence="8" id="KW-0800">Toxin</keyword>
<dbReference type="Proteomes" id="UP000036449">
    <property type="component" value="Unassembled WGS sequence"/>
</dbReference>
<comment type="function">
    <text evidence="8">Toxic component of a toxin-antitoxin (TA) system. An RNase.</text>
</comment>
<evidence type="ECO:0000313" key="10">
    <source>
        <dbReference type="EMBL" id="KMO30743.1"/>
    </source>
</evidence>
<dbReference type="Pfam" id="PF01850">
    <property type="entry name" value="PIN"/>
    <property type="match status" value="1"/>
</dbReference>
<dbReference type="PANTHER" id="PTHR33653">
    <property type="entry name" value="RIBONUCLEASE VAPC2"/>
    <property type="match status" value="1"/>
</dbReference>